<accession>A0A3M7SN25</accession>
<sequence length="111" mass="13303">MIRIFKGYTLGINRLCKFVLPHGTHFIRPKRLNSDVMQPALGDRFKLLPKYHKLKAIIKRRHMLKRFTIFIMQYYSGSRYRKIMGTIGLINFRGIEKNSNNQIYRHKNSFT</sequence>
<evidence type="ECO:0000313" key="1">
    <source>
        <dbReference type="EMBL" id="RNA37139.1"/>
    </source>
</evidence>
<dbReference type="EMBL" id="REGN01001089">
    <property type="protein sequence ID" value="RNA37139.1"/>
    <property type="molecule type" value="Genomic_DNA"/>
</dbReference>
<comment type="caution">
    <text evidence="1">The sequence shown here is derived from an EMBL/GenBank/DDBJ whole genome shotgun (WGS) entry which is preliminary data.</text>
</comment>
<proteinExistence type="predicted"/>
<gene>
    <name evidence="1" type="ORF">BpHYR1_048811</name>
</gene>
<protein>
    <submittedName>
        <fullName evidence="1">Uncharacterized protein</fullName>
    </submittedName>
</protein>
<keyword evidence="2" id="KW-1185">Reference proteome</keyword>
<name>A0A3M7SN25_BRAPC</name>
<dbReference type="Proteomes" id="UP000276133">
    <property type="component" value="Unassembled WGS sequence"/>
</dbReference>
<dbReference type="AlphaFoldDB" id="A0A3M7SN25"/>
<evidence type="ECO:0000313" key="2">
    <source>
        <dbReference type="Proteomes" id="UP000276133"/>
    </source>
</evidence>
<organism evidence="1 2">
    <name type="scientific">Brachionus plicatilis</name>
    <name type="common">Marine rotifer</name>
    <name type="synonym">Brachionus muelleri</name>
    <dbReference type="NCBI Taxonomy" id="10195"/>
    <lineage>
        <taxon>Eukaryota</taxon>
        <taxon>Metazoa</taxon>
        <taxon>Spiralia</taxon>
        <taxon>Gnathifera</taxon>
        <taxon>Rotifera</taxon>
        <taxon>Eurotatoria</taxon>
        <taxon>Monogononta</taxon>
        <taxon>Pseudotrocha</taxon>
        <taxon>Ploima</taxon>
        <taxon>Brachionidae</taxon>
        <taxon>Brachionus</taxon>
    </lineage>
</organism>
<reference evidence="1 2" key="1">
    <citation type="journal article" date="2018" name="Sci. Rep.">
        <title>Genomic signatures of local adaptation to the degree of environmental predictability in rotifers.</title>
        <authorList>
            <person name="Franch-Gras L."/>
            <person name="Hahn C."/>
            <person name="Garcia-Roger E.M."/>
            <person name="Carmona M.J."/>
            <person name="Serra M."/>
            <person name="Gomez A."/>
        </authorList>
    </citation>
    <scope>NUCLEOTIDE SEQUENCE [LARGE SCALE GENOMIC DNA]</scope>
    <source>
        <strain evidence="1">HYR1</strain>
    </source>
</reference>